<name>A0A835T5V8_CHLIN</name>
<keyword evidence="3" id="KW-1185">Reference proteome</keyword>
<sequence length="260" mass="27657">MAQLQATLRARRSPAINALDAQLQQEDIATSSSPSSSIPSPSSPPRSELDDALCRHTLRLPKPASDGQVEALRLLSRFNGALPSLRGQTILAKVLSVDPARVVVDTGYNGVAEVPRADVSIAHVHTADGVAPARPTTSDVRPGDLLRLRVDAPFTPYGDMQLTAVREDSEFKRRLAWGELRRAMEAGQPVSGRVLNDCVGGFAVGVAGFVALLPSAMAARDTTQRVGSLQSFRIMAMDEARRRITLRDAGVAAVGFGRGG</sequence>
<evidence type="ECO:0000313" key="2">
    <source>
        <dbReference type="EMBL" id="KAG2433035.1"/>
    </source>
</evidence>
<dbReference type="AlphaFoldDB" id="A0A835T5V8"/>
<feature type="compositionally biased region" description="Low complexity" evidence="1">
    <location>
        <begin position="31"/>
        <end position="40"/>
    </location>
</feature>
<gene>
    <name evidence="2" type="ORF">HXX76_008762</name>
</gene>
<accession>A0A835T5V8</accession>
<protein>
    <recommendedName>
        <fullName evidence="4">S1 motif domain-containing protein</fullName>
    </recommendedName>
</protein>
<reference evidence="2" key="1">
    <citation type="journal article" date="2020" name="bioRxiv">
        <title>Comparative genomics of Chlamydomonas.</title>
        <authorList>
            <person name="Craig R.J."/>
            <person name="Hasan A.R."/>
            <person name="Ness R.W."/>
            <person name="Keightley P.D."/>
        </authorList>
    </citation>
    <scope>NUCLEOTIDE SEQUENCE</scope>
    <source>
        <strain evidence="2">SAG 7.73</strain>
    </source>
</reference>
<evidence type="ECO:0008006" key="4">
    <source>
        <dbReference type="Google" id="ProtNLM"/>
    </source>
</evidence>
<comment type="caution">
    <text evidence="2">The sequence shown here is derived from an EMBL/GenBank/DDBJ whole genome shotgun (WGS) entry which is preliminary data.</text>
</comment>
<dbReference type="EMBL" id="JAEHOC010000020">
    <property type="protein sequence ID" value="KAG2433035.1"/>
    <property type="molecule type" value="Genomic_DNA"/>
</dbReference>
<proteinExistence type="predicted"/>
<evidence type="ECO:0000313" key="3">
    <source>
        <dbReference type="Proteomes" id="UP000650467"/>
    </source>
</evidence>
<organism evidence="2 3">
    <name type="scientific">Chlamydomonas incerta</name>
    <dbReference type="NCBI Taxonomy" id="51695"/>
    <lineage>
        <taxon>Eukaryota</taxon>
        <taxon>Viridiplantae</taxon>
        <taxon>Chlorophyta</taxon>
        <taxon>core chlorophytes</taxon>
        <taxon>Chlorophyceae</taxon>
        <taxon>CS clade</taxon>
        <taxon>Chlamydomonadales</taxon>
        <taxon>Chlamydomonadaceae</taxon>
        <taxon>Chlamydomonas</taxon>
    </lineage>
</organism>
<feature type="region of interest" description="Disordered" evidence="1">
    <location>
        <begin position="24"/>
        <end position="49"/>
    </location>
</feature>
<evidence type="ECO:0000256" key="1">
    <source>
        <dbReference type="SAM" id="MobiDB-lite"/>
    </source>
</evidence>
<dbReference type="OrthoDB" id="546735at2759"/>
<dbReference type="Proteomes" id="UP000650467">
    <property type="component" value="Unassembled WGS sequence"/>
</dbReference>